<feature type="active site" description="Proton acceptor" evidence="7">
    <location>
        <position position="314"/>
    </location>
</feature>
<feature type="binding site" evidence="7">
    <location>
        <position position="97"/>
    </location>
    <ligand>
        <name>phosphoenolpyruvate</name>
        <dbReference type="ChEBI" id="CHEBI:58702"/>
    </ligand>
</feature>
<dbReference type="AlphaFoldDB" id="A0A1E7JKM7"/>
<keyword evidence="4 7" id="KW-0808">Transferase</keyword>
<dbReference type="PIRSF" id="PIRSF000505">
    <property type="entry name" value="EPSPS"/>
    <property type="match status" value="1"/>
</dbReference>
<proteinExistence type="inferred from homology"/>
<comment type="function">
    <text evidence="7">Catalyzes the transfer of the enolpyruvyl moiety of phosphoenolpyruvate (PEP) to the 5-hydroxyl of shikimate-3-phosphate (S3P) to produce enolpyruvyl shikimate-3-phosphate and inorganic phosphate.</text>
</comment>
<feature type="binding site" evidence="7">
    <location>
        <position position="174"/>
    </location>
    <ligand>
        <name>phosphoenolpyruvate</name>
        <dbReference type="ChEBI" id="CHEBI:58702"/>
    </ligand>
</feature>
<evidence type="ECO:0000313" key="10">
    <source>
        <dbReference type="Proteomes" id="UP000176087"/>
    </source>
</evidence>
<dbReference type="PANTHER" id="PTHR21090:SF5">
    <property type="entry name" value="PENTAFUNCTIONAL AROM POLYPEPTIDE"/>
    <property type="match status" value="1"/>
</dbReference>
<dbReference type="HAMAP" id="MF_00210">
    <property type="entry name" value="EPSP_synth"/>
    <property type="match status" value="1"/>
</dbReference>
<evidence type="ECO:0000259" key="8">
    <source>
        <dbReference type="Pfam" id="PF00275"/>
    </source>
</evidence>
<dbReference type="InterPro" id="IPR013792">
    <property type="entry name" value="RNA3'P_cycl/enolpyr_Trfase_a/b"/>
</dbReference>
<dbReference type="NCBIfam" id="TIGR01356">
    <property type="entry name" value="aroA"/>
    <property type="match status" value="1"/>
</dbReference>
<keyword evidence="10" id="KW-1185">Reference proteome</keyword>
<comment type="similarity">
    <text evidence="2 7">Belongs to the EPSP synthase family.</text>
</comment>
<keyword evidence="7" id="KW-0963">Cytoplasm</keyword>
<dbReference type="EMBL" id="LJGT01000040">
    <property type="protein sequence ID" value="OEU88204.1"/>
    <property type="molecule type" value="Genomic_DNA"/>
</dbReference>
<feature type="binding site" evidence="7">
    <location>
        <position position="126"/>
    </location>
    <ligand>
        <name>phosphoenolpyruvate</name>
        <dbReference type="ChEBI" id="CHEBI:58702"/>
    </ligand>
</feature>
<comment type="catalytic activity">
    <reaction evidence="6">
        <text>3-phosphoshikimate + phosphoenolpyruvate = 5-O-(1-carboxyvinyl)-3-phosphoshikimate + phosphate</text>
        <dbReference type="Rhea" id="RHEA:21256"/>
        <dbReference type="ChEBI" id="CHEBI:43474"/>
        <dbReference type="ChEBI" id="CHEBI:57701"/>
        <dbReference type="ChEBI" id="CHEBI:58702"/>
        <dbReference type="ChEBI" id="CHEBI:145989"/>
        <dbReference type="EC" id="2.5.1.19"/>
    </reaction>
    <physiologicalReaction direction="left-to-right" evidence="6">
        <dbReference type="Rhea" id="RHEA:21257"/>
    </physiologicalReaction>
</comment>
<dbReference type="InterPro" id="IPR001986">
    <property type="entry name" value="Enolpyruvate_Tfrase_dom"/>
</dbReference>
<keyword evidence="5 7" id="KW-0057">Aromatic amino acid biosynthesis</keyword>
<comment type="pathway">
    <text evidence="1 7">Metabolic intermediate biosynthesis; chorismate biosynthesis; chorismate from D-erythrose 4-phosphate and phosphoenolpyruvate: step 6/7.</text>
</comment>
<sequence>MSFLRNKTLHIHPAQNLKGTIRPPASKSYSARAVLAAALAPGRSRIDNVAPSHNVRAMIDACAGLGAEIESDEPGRLVLSGTRRWRDGVTVDPGNSGIVLRLLMGATAVRRRTTFVTPYAQSLGRRGNSEMVDALRTLGVCVTTADDEGRLPVTLDGSDIHGGDVAVNSRRSSQFLSGLLYLGGLLDEPLTVTVPDELKAPAPVLTTLSVLRDAGIQVETSHDLTRYAVTRGTGFQPGHHQVGSDPASTAALLALAAAVDSDVDVEHNGLEELDGVLDHLRRAGVALDAGTSTIHVRGGGVITPVDFDGAKAPDAVLPLAALAAHADGTSRFHNIEHIRYKECDRISDFRQELLNAGIESEERHDELIVHGSPEGVPGNVTVDSHYDHAVVMAMSLVALRSRSGLTINEPQYVAQTYPGFFEHLQRIGGTVTA</sequence>
<feature type="binding site" evidence="7">
    <location>
        <position position="415"/>
    </location>
    <ligand>
        <name>phosphoenolpyruvate</name>
        <dbReference type="ChEBI" id="CHEBI:58702"/>
    </ligand>
</feature>
<evidence type="ECO:0000256" key="1">
    <source>
        <dbReference type="ARBA" id="ARBA00004811"/>
    </source>
</evidence>
<feature type="binding site" evidence="7">
    <location>
        <position position="345"/>
    </location>
    <ligand>
        <name>phosphoenolpyruvate</name>
        <dbReference type="ChEBI" id="CHEBI:58702"/>
    </ligand>
</feature>
<evidence type="ECO:0000256" key="5">
    <source>
        <dbReference type="ARBA" id="ARBA00023141"/>
    </source>
</evidence>
<dbReference type="PATRIC" id="fig|933944.5.peg.3089"/>
<dbReference type="PROSITE" id="PS00885">
    <property type="entry name" value="EPSP_SYNTHASE_2"/>
    <property type="match status" value="1"/>
</dbReference>
<feature type="binding site" evidence="7">
    <location>
        <position position="173"/>
    </location>
    <ligand>
        <name>3-phosphoshikimate</name>
        <dbReference type="ChEBI" id="CHEBI:145989"/>
    </ligand>
</feature>
<dbReference type="UniPathway" id="UPA00053">
    <property type="reaction ID" value="UER00089"/>
</dbReference>
<dbReference type="GO" id="GO:0005737">
    <property type="term" value="C:cytoplasm"/>
    <property type="evidence" value="ECO:0007669"/>
    <property type="project" value="UniProtKB-SubCell"/>
</dbReference>
<evidence type="ECO:0000256" key="2">
    <source>
        <dbReference type="ARBA" id="ARBA00009948"/>
    </source>
</evidence>
<dbReference type="GO" id="GO:0009073">
    <property type="term" value="P:aromatic amino acid family biosynthetic process"/>
    <property type="evidence" value="ECO:0007669"/>
    <property type="project" value="UniProtKB-KW"/>
</dbReference>
<comment type="subunit">
    <text evidence="7">Monomer.</text>
</comment>
<dbReference type="PANTHER" id="PTHR21090">
    <property type="entry name" value="AROM/DEHYDROQUINATE SYNTHASE"/>
    <property type="match status" value="1"/>
</dbReference>
<feature type="binding site" evidence="7">
    <location>
        <position position="27"/>
    </location>
    <ligand>
        <name>3-phosphoshikimate</name>
        <dbReference type="ChEBI" id="CHEBI:145989"/>
    </ligand>
</feature>
<accession>A0A1E7JKM7</accession>
<dbReference type="EC" id="2.5.1.19" evidence="7"/>
<feature type="binding site" evidence="7">
    <location>
        <position position="341"/>
    </location>
    <ligand>
        <name>3-phosphoshikimate</name>
        <dbReference type="ChEBI" id="CHEBI:145989"/>
    </ligand>
</feature>
<dbReference type="Proteomes" id="UP000176087">
    <property type="component" value="Unassembled WGS sequence"/>
</dbReference>
<dbReference type="Gene3D" id="3.65.10.10">
    <property type="entry name" value="Enolpyruvate transferase domain"/>
    <property type="match status" value="2"/>
</dbReference>
<comment type="caution">
    <text evidence="9">The sequence shown here is derived from an EMBL/GenBank/DDBJ whole genome shotgun (WGS) entry which is preliminary data.</text>
</comment>
<feature type="domain" description="Enolpyruvate transferase" evidence="8">
    <location>
        <begin position="13"/>
        <end position="424"/>
    </location>
</feature>
<dbReference type="InterPro" id="IPR023193">
    <property type="entry name" value="EPSP_synthase_CS"/>
</dbReference>
<dbReference type="InterPro" id="IPR006264">
    <property type="entry name" value="EPSP_synthase"/>
</dbReference>
<dbReference type="InterPro" id="IPR036968">
    <property type="entry name" value="Enolpyruvate_Tfrase_sf"/>
</dbReference>
<feature type="binding site" evidence="7">
    <location>
        <position position="172"/>
    </location>
    <ligand>
        <name>3-phosphoshikimate</name>
        <dbReference type="ChEBI" id="CHEBI:145989"/>
    </ligand>
</feature>
<feature type="binding site" evidence="7">
    <location>
        <position position="174"/>
    </location>
    <ligand>
        <name>3-phosphoshikimate</name>
        <dbReference type="ChEBI" id="CHEBI:145989"/>
    </ligand>
</feature>
<organism evidence="9 10">
    <name type="scientific">Streptomyces abyssalis</name>
    <dbReference type="NCBI Taxonomy" id="933944"/>
    <lineage>
        <taxon>Bacteria</taxon>
        <taxon>Bacillati</taxon>
        <taxon>Actinomycetota</taxon>
        <taxon>Actinomycetes</taxon>
        <taxon>Kitasatosporales</taxon>
        <taxon>Streptomycetaceae</taxon>
        <taxon>Streptomyces</taxon>
    </lineage>
</organism>
<dbReference type="RefSeq" id="WP_070011868.1">
    <property type="nucleotide sequence ID" value="NZ_LJGS01000041.1"/>
</dbReference>
<dbReference type="Pfam" id="PF00275">
    <property type="entry name" value="EPSP_synthase"/>
    <property type="match status" value="1"/>
</dbReference>
<gene>
    <name evidence="7" type="primary">aroA</name>
    <name evidence="9" type="ORF">AN215_18785</name>
</gene>
<dbReference type="PROSITE" id="PS00104">
    <property type="entry name" value="EPSP_SYNTHASE_1"/>
    <property type="match status" value="1"/>
</dbReference>
<evidence type="ECO:0000256" key="4">
    <source>
        <dbReference type="ARBA" id="ARBA00022679"/>
    </source>
</evidence>
<keyword evidence="3 7" id="KW-0028">Amino-acid biosynthesis</keyword>
<evidence type="ECO:0000313" key="9">
    <source>
        <dbReference type="EMBL" id="OEU88204.1"/>
    </source>
</evidence>
<feature type="binding site" evidence="7">
    <location>
        <position position="32"/>
    </location>
    <ligand>
        <name>3-phosphoshikimate</name>
        <dbReference type="ChEBI" id="CHEBI:145989"/>
    </ligand>
</feature>
<protein>
    <recommendedName>
        <fullName evidence="7">3-phosphoshikimate 1-carboxyvinyltransferase</fullName>
        <ecNumber evidence="7">2.5.1.19</ecNumber>
    </recommendedName>
    <alternativeName>
        <fullName evidence="7">5-enolpyruvylshikimate-3-phosphate synthase</fullName>
        <shortName evidence="7">EPSP synthase</shortName>
        <shortName evidence="7">EPSPS</shortName>
    </alternativeName>
</protein>
<evidence type="ECO:0000256" key="3">
    <source>
        <dbReference type="ARBA" id="ARBA00022605"/>
    </source>
</evidence>
<comment type="caution">
    <text evidence="7">Lacks conserved residue(s) required for the propagation of feature annotation.</text>
</comment>
<evidence type="ECO:0000256" key="6">
    <source>
        <dbReference type="ARBA" id="ARBA00044633"/>
    </source>
</evidence>
<name>A0A1E7JKM7_9ACTN</name>
<feature type="binding site" evidence="7">
    <location>
        <position position="28"/>
    </location>
    <ligand>
        <name>3-phosphoshikimate</name>
        <dbReference type="ChEBI" id="CHEBI:145989"/>
    </ligand>
</feature>
<dbReference type="SUPFAM" id="SSF55205">
    <property type="entry name" value="EPT/RTPC-like"/>
    <property type="match status" value="1"/>
</dbReference>
<dbReference type="GO" id="GO:0008652">
    <property type="term" value="P:amino acid biosynthetic process"/>
    <property type="evidence" value="ECO:0007669"/>
    <property type="project" value="UniProtKB-KW"/>
</dbReference>
<feature type="binding site" evidence="7">
    <location>
        <position position="314"/>
    </location>
    <ligand>
        <name>3-phosphoshikimate</name>
        <dbReference type="ChEBI" id="CHEBI:145989"/>
    </ligand>
</feature>
<reference evidence="9 10" key="1">
    <citation type="journal article" date="2016" name="Front. Microbiol.">
        <title>Comparative Genomics Analysis of Streptomyces Species Reveals Their Adaptation to the Marine Environment and Their Diversity at the Genomic Level.</title>
        <authorList>
            <person name="Tian X."/>
            <person name="Zhang Z."/>
            <person name="Yang T."/>
            <person name="Chen M."/>
            <person name="Li J."/>
            <person name="Chen F."/>
            <person name="Yang J."/>
            <person name="Li W."/>
            <person name="Zhang B."/>
            <person name="Zhang Z."/>
            <person name="Wu J."/>
            <person name="Zhang C."/>
            <person name="Long L."/>
            <person name="Xiao J."/>
        </authorList>
    </citation>
    <scope>NUCLEOTIDE SEQUENCE [LARGE SCALE GENOMIC DNA]</scope>
    <source>
        <strain evidence="9 10">SCSIO 10390</strain>
    </source>
</reference>
<dbReference type="GO" id="GO:0003866">
    <property type="term" value="F:3-phosphoshikimate 1-carboxyvinyltransferase activity"/>
    <property type="evidence" value="ECO:0007669"/>
    <property type="project" value="UniProtKB-UniRule"/>
</dbReference>
<dbReference type="GO" id="GO:0009423">
    <property type="term" value="P:chorismate biosynthetic process"/>
    <property type="evidence" value="ECO:0007669"/>
    <property type="project" value="UniProtKB-UniRule"/>
</dbReference>
<comment type="subcellular location">
    <subcellularLocation>
        <location evidence="7">Cytoplasm</location>
    </subcellularLocation>
</comment>
<feature type="binding site" evidence="7">
    <location>
        <position position="27"/>
    </location>
    <ligand>
        <name>phosphoenolpyruvate</name>
        <dbReference type="ChEBI" id="CHEBI:58702"/>
    </ligand>
</feature>
<dbReference type="STRING" id="933944.AN215_18785"/>
<evidence type="ECO:0000256" key="7">
    <source>
        <dbReference type="HAMAP-Rule" id="MF_00210"/>
    </source>
</evidence>